<keyword evidence="6" id="KW-1185">Reference proteome</keyword>
<dbReference type="AlphaFoldDB" id="A0A7Y3XBI9"/>
<evidence type="ECO:0000313" key="5">
    <source>
        <dbReference type="EMBL" id="NOG32444.1"/>
    </source>
</evidence>
<dbReference type="NCBIfam" id="TIGR00370">
    <property type="entry name" value="5-oxoprolinase subunit PxpB"/>
    <property type="match status" value="1"/>
</dbReference>
<keyword evidence="2 5" id="KW-0378">Hydrolase</keyword>
<gene>
    <name evidence="5" type="primary">pxpB</name>
    <name evidence="5" type="ORF">HLB35_13005</name>
</gene>
<dbReference type="InterPro" id="IPR003833">
    <property type="entry name" value="CT_C_D"/>
</dbReference>
<dbReference type="PANTHER" id="PTHR34698:SF2">
    <property type="entry name" value="5-OXOPROLINASE SUBUNIT B"/>
    <property type="match status" value="1"/>
</dbReference>
<dbReference type="PANTHER" id="PTHR34698">
    <property type="entry name" value="5-OXOPROLINASE SUBUNIT B"/>
    <property type="match status" value="1"/>
</dbReference>
<protein>
    <submittedName>
        <fullName evidence="5">5-oxoprolinase subunit PxpB</fullName>
        <ecNumber evidence="5">3.5.2.9</ecNumber>
    </submittedName>
</protein>
<dbReference type="GO" id="GO:0017168">
    <property type="term" value="F:5-oxoprolinase (ATP-hydrolyzing) activity"/>
    <property type="evidence" value="ECO:0007669"/>
    <property type="project" value="UniProtKB-EC"/>
</dbReference>
<accession>A0A7Y3XBI9</accession>
<dbReference type="Gene3D" id="2.40.100.10">
    <property type="entry name" value="Cyclophilin-like"/>
    <property type="match status" value="1"/>
</dbReference>
<reference evidence="5 6" key="1">
    <citation type="submission" date="2020-05" db="EMBL/GenBank/DDBJ databases">
        <authorList>
            <person name="Ruan W."/>
            <person name="Jeon C.O."/>
            <person name="Chun B.H."/>
        </authorList>
    </citation>
    <scope>NUCLEOTIDE SEQUENCE [LARGE SCALE GENOMIC DNA]</scope>
    <source>
        <strain evidence="5 6">TBZ9</strain>
    </source>
</reference>
<dbReference type="SUPFAM" id="SSF50891">
    <property type="entry name" value="Cyclophilin-like"/>
    <property type="match status" value="1"/>
</dbReference>
<keyword evidence="3" id="KW-0067">ATP-binding</keyword>
<dbReference type="GO" id="GO:0005524">
    <property type="term" value="F:ATP binding"/>
    <property type="evidence" value="ECO:0007669"/>
    <property type="project" value="UniProtKB-KW"/>
</dbReference>
<dbReference type="SUPFAM" id="SSF160467">
    <property type="entry name" value="PH0987 N-terminal domain-like"/>
    <property type="match status" value="1"/>
</dbReference>
<dbReference type="InterPro" id="IPR010016">
    <property type="entry name" value="PxpB"/>
</dbReference>
<keyword evidence="1" id="KW-0547">Nucleotide-binding</keyword>
<name>A0A7Y3XBI9_9GAMM</name>
<evidence type="ECO:0000256" key="2">
    <source>
        <dbReference type="ARBA" id="ARBA00022801"/>
    </source>
</evidence>
<comment type="caution">
    <text evidence="5">The sequence shown here is derived from an EMBL/GenBank/DDBJ whole genome shotgun (WGS) entry which is preliminary data.</text>
</comment>
<dbReference type="EC" id="3.5.2.9" evidence="5"/>
<reference evidence="5 6" key="2">
    <citation type="submission" date="2020-06" db="EMBL/GenBank/DDBJ databases">
        <title>Halomonas songnenensis sp. nov., a moderately halophilic bacterium isolated from saline and alkaline soils.</title>
        <authorList>
            <person name="Jiang J."/>
            <person name="Pan Y."/>
        </authorList>
    </citation>
    <scope>NUCLEOTIDE SEQUENCE [LARGE SCALE GENOMIC DNA]</scope>
    <source>
        <strain evidence="5 6">TBZ9</strain>
    </source>
</reference>
<dbReference type="Gene3D" id="3.30.1360.40">
    <property type="match status" value="1"/>
</dbReference>
<evidence type="ECO:0000256" key="1">
    <source>
        <dbReference type="ARBA" id="ARBA00022741"/>
    </source>
</evidence>
<dbReference type="SMART" id="SM00796">
    <property type="entry name" value="AHS1"/>
    <property type="match status" value="1"/>
</dbReference>
<dbReference type="Pfam" id="PF02682">
    <property type="entry name" value="CT_C_D"/>
    <property type="match status" value="1"/>
</dbReference>
<evidence type="ECO:0000256" key="3">
    <source>
        <dbReference type="ARBA" id="ARBA00022840"/>
    </source>
</evidence>
<feature type="domain" description="Carboxyltransferase" evidence="4">
    <location>
        <begin position="6"/>
        <end position="208"/>
    </location>
</feature>
<dbReference type="InterPro" id="IPR029000">
    <property type="entry name" value="Cyclophilin-like_dom_sf"/>
</dbReference>
<dbReference type="RefSeq" id="WP_171702964.1">
    <property type="nucleotide sequence ID" value="NZ_JABFHI010000005.1"/>
</dbReference>
<organism evidence="5 6">
    <name type="scientific">Vreelandella azerica</name>
    <dbReference type="NCBI Taxonomy" id="2732867"/>
    <lineage>
        <taxon>Bacteria</taxon>
        <taxon>Pseudomonadati</taxon>
        <taxon>Pseudomonadota</taxon>
        <taxon>Gammaproteobacteria</taxon>
        <taxon>Oceanospirillales</taxon>
        <taxon>Halomonadaceae</taxon>
        <taxon>Vreelandella</taxon>
    </lineage>
</organism>
<sequence length="245" mass="26888">MAQPLPRLERAGLDGWMVRLFEHIDDSNLPWLTALAHDCEVAFGSALVDLVPSYTTLLVVFDPAQLTVGAARQTLTQLLTNLSPQENATEGKLHDIPTWYDESVGPDAKRVAALSGLSTEQVIERHVQQEYRVFALGFAPGFAFMGLLDPALHCPRLDTPRQRVPAGSVAIAGQQTAAYPSVTPGGWNLIGRTAVRLFDRQREGFSLLRVSDRVRFVSIDRARFEADGGDTTPLKAAPSQQEARR</sequence>
<evidence type="ECO:0000259" key="4">
    <source>
        <dbReference type="SMART" id="SM00796"/>
    </source>
</evidence>
<proteinExistence type="predicted"/>
<evidence type="ECO:0000313" key="6">
    <source>
        <dbReference type="Proteomes" id="UP000588806"/>
    </source>
</evidence>
<dbReference type="EMBL" id="JABFHI010000005">
    <property type="protein sequence ID" value="NOG32444.1"/>
    <property type="molecule type" value="Genomic_DNA"/>
</dbReference>
<dbReference type="Proteomes" id="UP000588806">
    <property type="component" value="Unassembled WGS sequence"/>
</dbReference>